<dbReference type="Gene3D" id="1.10.1740.10">
    <property type="match status" value="1"/>
</dbReference>
<dbReference type="Proteomes" id="UP001278050">
    <property type="component" value="Unassembled WGS sequence"/>
</dbReference>
<dbReference type="Pfam" id="PF04542">
    <property type="entry name" value="Sigma70_r2"/>
    <property type="match status" value="1"/>
</dbReference>
<dbReference type="InterPro" id="IPR013324">
    <property type="entry name" value="RNA_pol_sigma_r3/r4-like"/>
</dbReference>
<dbReference type="Proteomes" id="UP000182413">
    <property type="component" value="Unassembled WGS sequence"/>
</dbReference>
<dbReference type="InterPro" id="IPR013249">
    <property type="entry name" value="RNA_pol_sigma70_r4_t2"/>
</dbReference>
<evidence type="ECO:0000256" key="2">
    <source>
        <dbReference type="ARBA" id="ARBA00023015"/>
    </source>
</evidence>
<keyword evidence="3" id="KW-0731">Sigma factor</keyword>
<dbReference type="Gene3D" id="1.10.10.10">
    <property type="entry name" value="Winged helix-like DNA-binding domain superfamily/Winged helix DNA-binding domain"/>
    <property type="match status" value="1"/>
</dbReference>
<dbReference type="EMBL" id="JAWXXP010000001">
    <property type="protein sequence ID" value="MDX5993305.1"/>
    <property type="molecule type" value="Genomic_DNA"/>
</dbReference>
<evidence type="ECO:0000256" key="3">
    <source>
        <dbReference type="ARBA" id="ARBA00023082"/>
    </source>
</evidence>
<accession>A0A1G7B259</accession>
<dbReference type="OrthoDB" id="9794372at2"/>
<keyword evidence="2" id="KW-0805">Transcription regulation</keyword>
<feature type="domain" description="RNA polymerase sigma-70 region 2" evidence="5">
    <location>
        <begin position="9"/>
        <end position="74"/>
    </location>
</feature>
<gene>
    <name evidence="8" type="ORF">SAMN05216575_10283</name>
    <name evidence="7" type="ORF">SIM71_14630</name>
</gene>
<dbReference type="EMBL" id="FNAE01000002">
    <property type="protein sequence ID" value="SDE20346.1"/>
    <property type="molecule type" value="Genomic_DNA"/>
</dbReference>
<proteinExistence type="inferred from homology"/>
<reference evidence="8 9" key="1">
    <citation type="submission" date="2016-10" db="EMBL/GenBank/DDBJ databases">
        <authorList>
            <person name="de Groot N.N."/>
        </authorList>
    </citation>
    <scope>NUCLEOTIDE SEQUENCE [LARGE SCALE GENOMIC DNA]</scope>
    <source>
        <strain evidence="8 9">JCM 10630</strain>
    </source>
</reference>
<dbReference type="SUPFAM" id="SSF88659">
    <property type="entry name" value="Sigma3 and sigma4 domains of RNA polymerase sigma factors"/>
    <property type="match status" value="1"/>
</dbReference>
<organism evidence="8 9">
    <name type="scientific">Ectopseudomonas alcaliphila</name>
    <dbReference type="NCBI Taxonomy" id="101564"/>
    <lineage>
        <taxon>Bacteria</taxon>
        <taxon>Pseudomonadati</taxon>
        <taxon>Pseudomonadota</taxon>
        <taxon>Gammaproteobacteria</taxon>
        <taxon>Pseudomonadales</taxon>
        <taxon>Pseudomonadaceae</taxon>
        <taxon>Ectopseudomonas</taxon>
    </lineage>
</organism>
<dbReference type="PANTHER" id="PTHR43133">
    <property type="entry name" value="RNA POLYMERASE ECF-TYPE SIGMA FACTO"/>
    <property type="match status" value="1"/>
</dbReference>
<dbReference type="GO" id="GO:0006352">
    <property type="term" value="P:DNA-templated transcription initiation"/>
    <property type="evidence" value="ECO:0007669"/>
    <property type="project" value="InterPro"/>
</dbReference>
<evidence type="ECO:0000259" key="5">
    <source>
        <dbReference type="Pfam" id="PF04542"/>
    </source>
</evidence>
<dbReference type="InterPro" id="IPR007627">
    <property type="entry name" value="RNA_pol_sigma70_r2"/>
</dbReference>
<evidence type="ECO:0000313" key="8">
    <source>
        <dbReference type="EMBL" id="SDE20346.1"/>
    </source>
</evidence>
<evidence type="ECO:0000259" key="6">
    <source>
        <dbReference type="Pfam" id="PF08281"/>
    </source>
</evidence>
<evidence type="ECO:0000313" key="10">
    <source>
        <dbReference type="Proteomes" id="UP001278050"/>
    </source>
</evidence>
<keyword evidence="4" id="KW-0804">Transcription</keyword>
<dbReference type="Pfam" id="PF08281">
    <property type="entry name" value="Sigma70_r4_2"/>
    <property type="match status" value="1"/>
</dbReference>
<reference evidence="7 10" key="2">
    <citation type="submission" date="2023-11" db="EMBL/GenBank/DDBJ databases">
        <title>MicrobeMod: A computational toolkit for identifying prokaryotic methylation and restriction-modification with nanopore sequencing.</title>
        <authorList>
            <person name="Crits-Christoph A."/>
            <person name="Kang S.C."/>
            <person name="Lee H."/>
            <person name="Ostrov N."/>
        </authorList>
    </citation>
    <scope>NUCLEOTIDE SEQUENCE [LARGE SCALE GENOMIC DNA]</scope>
    <source>
        <strain evidence="7 10">ATCC BAA-571</strain>
    </source>
</reference>
<protein>
    <submittedName>
        <fullName evidence="7">RNA polymerase sigma factor</fullName>
    </submittedName>
    <submittedName>
        <fullName evidence="8">RNA polymerase sigma-70 factor, ECF subfamily</fullName>
    </submittedName>
</protein>
<dbReference type="AlphaFoldDB" id="A0A1G7B259"/>
<dbReference type="GO" id="GO:0016987">
    <property type="term" value="F:sigma factor activity"/>
    <property type="evidence" value="ECO:0007669"/>
    <property type="project" value="UniProtKB-KW"/>
</dbReference>
<dbReference type="CDD" id="cd06171">
    <property type="entry name" value="Sigma70_r4"/>
    <property type="match status" value="1"/>
</dbReference>
<name>A0A1G7B259_9GAMM</name>
<dbReference type="PANTHER" id="PTHR43133:SF63">
    <property type="entry name" value="RNA POLYMERASE SIGMA FACTOR FECI-RELATED"/>
    <property type="match status" value="1"/>
</dbReference>
<feature type="domain" description="RNA polymerase sigma factor 70 region 4 type 2" evidence="6">
    <location>
        <begin position="107"/>
        <end position="158"/>
    </location>
</feature>
<dbReference type="GO" id="GO:0003677">
    <property type="term" value="F:DNA binding"/>
    <property type="evidence" value="ECO:0007669"/>
    <property type="project" value="InterPro"/>
</dbReference>
<dbReference type="InterPro" id="IPR013325">
    <property type="entry name" value="RNA_pol_sigma_r2"/>
</dbReference>
<evidence type="ECO:0000313" key="7">
    <source>
        <dbReference type="EMBL" id="MDX5993305.1"/>
    </source>
</evidence>
<evidence type="ECO:0000256" key="1">
    <source>
        <dbReference type="ARBA" id="ARBA00010641"/>
    </source>
</evidence>
<dbReference type="InterPro" id="IPR014284">
    <property type="entry name" value="RNA_pol_sigma-70_dom"/>
</dbReference>
<evidence type="ECO:0000313" key="9">
    <source>
        <dbReference type="Proteomes" id="UP000182413"/>
    </source>
</evidence>
<comment type="similarity">
    <text evidence="1">Belongs to the sigma-70 factor family. ECF subfamily.</text>
</comment>
<sequence length="170" mass="19081">MSDLDLKGLFQKHAKALHSFLLRKSRDPQLAADLTQESFLRLAEQRGGERIDNSPAYLFRTASNLLIDHQRQQIRRKTDLLGEDVLCEVEAGGSSLDEITAARQSVERLQHAVAELPPRTQEIFRLNRIEGLTHAQVARELGISDSSVQKHLARALAHVMERLVEAGEQA</sequence>
<dbReference type="InterPro" id="IPR039425">
    <property type="entry name" value="RNA_pol_sigma-70-like"/>
</dbReference>
<keyword evidence="10" id="KW-1185">Reference proteome</keyword>
<dbReference type="InterPro" id="IPR036388">
    <property type="entry name" value="WH-like_DNA-bd_sf"/>
</dbReference>
<dbReference type="NCBIfam" id="TIGR02937">
    <property type="entry name" value="sigma70-ECF"/>
    <property type="match status" value="1"/>
</dbReference>
<dbReference type="SUPFAM" id="SSF88946">
    <property type="entry name" value="Sigma2 domain of RNA polymerase sigma factors"/>
    <property type="match status" value="1"/>
</dbReference>
<dbReference type="RefSeq" id="WP_074676975.1">
    <property type="nucleotide sequence ID" value="NZ_CBCSET010000003.1"/>
</dbReference>
<evidence type="ECO:0000256" key="4">
    <source>
        <dbReference type="ARBA" id="ARBA00023163"/>
    </source>
</evidence>